<evidence type="ECO:0000313" key="3">
    <source>
        <dbReference type="Proteomes" id="UP000271162"/>
    </source>
</evidence>
<evidence type="ECO:0000313" key="2">
    <source>
        <dbReference type="EMBL" id="VDL76633.1"/>
    </source>
</evidence>
<dbReference type="Gene3D" id="3.60.10.10">
    <property type="entry name" value="Endonuclease/exonuclease/phosphatase"/>
    <property type="match status" value="1"/>
</dbReference>
<dbReference type="STRING" id="27835.A0A0N4Y9N9"/>
<organism evidence="4">
    <name type="scientific">Nippostrongylus brasiliensis</name>
    <name type="common">Rat hookworm</name>
    <dbReference type="NCBI Taxonomy" id="27835"/>
    <lineage>
        <taxon>Eukaryota</taxon>
        <taxon>Metazoa</taxon>
        <taxon>Ecdysozoa</taxon>
        <taxon>Nematoda</taxon>
        <taxon>Chromadorea</taxon>
        <taxon>Rhabditida</taxon>
        <taxon>Rhabditina</taxon>
        <taxon>Rhabditomorpha</taxon>
        <taxon>Strongyloidea</taxon>
        <taxon>Heligmosomidae</taxon>
        <taxon>Nippostrongylus</taxon>
    </lineage>
</organism>
<dbReference type="EMBL" id="UYSL01020928">
    <property type="protein sequence ID" value="VDL76633.1"/>
    <property type="molecule type" value="Genomic_DNA"/>
</dbReference>
<reference evidence="2 3" key="2">
    <citation type="submission" date="2018-11" db="EMBL/GenBank/DDBJ databases">
        <authorList>
            <consortium name="Pathogen Informatics"/>
        </authorList>
    </citation>
    <scope>NUCLEOTIDE SEQUENCE [LARGE SCALE GENOMIC DNA]</scope>
</reference>
<dbReference type="AlphaFoldDB" id="A0A0N4Y9N9"/>
<proteinExistence type="predicted"/>
<dbReference type="SUPFAM" id="SSF56219">
    <property type="entry name" value="DNase I-like"/>
    <property type="match status" value="1"/>
</dbReference>
<sequence length="623" mass="70855">MRGLPRNGRPRLKKLVRIGTLNVGTLSGKSREVADLMKRRNIQILCLRETRWKGEKAQEIGEGIKLFYKGEDGRKNGVGIAISESVKDSVSAVQRISDRVMFVRINMKEGSWTIVSVYAPQTGCPDKEKDEFYEALDDVIRSVPEDDFLTIAGDLNVYAPQTGCPDKEKDEFYEALDDVIRSVPEDDFLTIAEDLNGHVGSDRRGEERVHGGRGVGSKNGDGERILDLAVAHDLAICSSFFAKRESQKMTYSSGGRKTEVDHILVRRRALKTVRDVNVLPIEDVATQHRPLVADLNDILPPKVRVRTEPRIRWWKLRGPERSELKRRVLGAGLPNPDGPVNETWLLATRTILQCAKDVLGETKGGQKGDRAAWFWNDEVQKAVREKKNAFKPWQTSRLLEDLAKYKKYKRSAKIAVSRSKTTEMDSLYEKLEQPQAEKFAFRLAKARHRACLDVRAVREVKSATGSVLRAPVEVKSRWEEYFKGLLNEEFPRESVRDAEPVEGPIQLWTEEEVQKAVRKMKVGKAVGPHRVPVEIWKVQGGYGIGWLTRFLNKITAEGRMPDAWRDSFIAPIFKEKGDAMECSNYRGIKLISHTMKIYERLVDSRLREMVSIPQEQFGFMPGR</sequence>
<dbReference type="PANTHER" id="PTHR23227:SF83">
    <property type="entry name" value="ENDONUCLEASE_EXONUCLEASE_PHOSPHATASE DOMAIN-CONTAINING PROTEIN"/>
    <property type="match status" value="1"/>
</dbReference>
<reference evidence="4" key="1">
    <citation type="submission" date="2017-02" db="UniProtKB">
        <authorList>
            <consortium name="WormBaseParasite"/>
        </authorList>
    </citation>
    <scope>IDENTIFICATION</scope>
</reference>
<dbReference type="InterPro" id="IPR005135">
    <property type="entry name" value="Endo/exonuclease/phosphatase"/>
</dbReference>
<dbReference type="InterPro" id="IPR027124">
    <property type="entry name" value="Swc5/CFDP1/2"/>
</dbReference>
<name>A0A0N4Y9N9_NIPBR</name>
<protein>
    <submittedName>
        <fullName evidence="4">Reverse transcriptase domain-containing protein</fullName>
    </submittedName>
</protein>
<accession>A0A0N4Y9N9</accession>
<evidence type="ECO:0000259" key="1">
    <source>
        <dbReference type="Pfam" id="PF03372"/>
    </source>
</evidence>
<dbReference type="WBParaSite" id="NBR_0001304301-mRNA-1">
    <property type="protein sequence ID" value="NBR_0001304301-mRNA-1"/>
    <property type="gene ID" value="NBR_0001304301"/>
</dbReference>
<dbReference type="GO" id="GO:0003824">
    <property type="term" value="F:catalytic activity"/>
    <property type="evidence" value="ECO:0007669"/>
    <property type="project" value="InterPro"/>
</dbReference>
<dbReference type="InterPro" id="IPR036691">
    <property type="entry name" value="Endo/exonu/phosph_ase_sf"/>
</dbReference>
<dbReference type="Pfam" id="PF03372">
    <property type="entry name" value="Exo_endo_phos"/>
    <property type="match status" value="1"/>
</dbReference>
<keyword evidence="3" id="KW-1185">Reference proteome</keyword>
<dbReference type="OMA" id="DENRSHI"/>
<dbReference type="PANTHER" id="PTHR23227">
    <property type="entry name" value="BUCENTAUR RELATED"/>
    <property type="match status" value="1"/>
</dbReference>
<dbReference type="Proteomes" id="UP000271162">
    <property type="component" value="Unassembled WGS sequence"/>
</dbReference>
<gene>
    <name evidence="2" type="ORF">NBR_LOCUS13044</name>
</gene>
<feature type="domain" description="Endonuclease/exonuclease/phosphatase" evidence="1">
    <location>
        <begin position="20"/>
        <end position="275"/>
    </location>
</feature>
<evidence type="ECO:0000313" key="4">
    <source>
        <dbReference type="WBParaSite" id="NBR_0001304301-mRNA-1"/>
    </source>
</evidence>
<dbReference type="CDD" id="cd09076">
    <property type="entry name" value="L1-EN"/>
    <property type="match status" value="1"/>
</dbReference>